<proteinExistence type="predicted"/>
<dbReference type="AlphaFoldDB" id="A0A6G1HK15"/>
<evidence type="ECO:0000256" key="1">
    <source>
        <dbReference type="SAM" id="MobiDB-lite"/>
    </source>
</evidence>
<dbReference type="Proteomes" id="UP000799640">
    <property type="component" value="Unassembled WGS sequence"/>
</dbReference>
<sequence>MQRLQLAQQSREKSPSLILRSCCLVFGHCISATVFWFVAFLGRRCTAYCGYLLAPPVWLVLTPSPDPNQQTRIRALIPFAPNHADRSRLSNAWSPSREKADVAHRRPEPTDDAAHSGAED</sequence>
<evidence type="ECO:0000313" key="4">
    <source>
        <dbReference type="Proteomes" id="UP000799640"/>
    </source>
</evidence>
<feature type="compositionally biased region" description="Basic and acidic residues" evidence="1">
    <location>
        <begin position="96"/>
        <end position="120"/>
    </location>
</feature>
<organism evidence="3 4">
    <name type="scientific">Trichodelitschia bisporula</name>
    <dbReference type="NCBI Taxonomy" id="703511"/>
    <lineage>
        <taxon>Eukaryota</taxon>
        <taxon>Fungi</taxon>
        <taxon>Dikarya</taxon>
        <taxon>Ascomycota</taxon>
        <taxon>Pezizomycotina</taxon>
        <taxon>Dothideomycetes</taxon>
        <taxon>Dothideomycetes incertae sedis</taxon>
        <taxon>Phaeotrichales</taxon>
        <taxon>Phaeotrichaceae</taxon>
        <taxon>Trichodelitschia</taxon>
    </lineage>
</organism>
<feature type="region of interest" description="Disordered" evidence="1">
    <location>
        <begin position="85"/>
        <end position="120"/>
    </location>
</feature>
<gene>
    <name evidence="3" type="ORF">EJ06DRAFT_236071</name>
</gene>
<keyword evidence="2" id="KW-0472">Membrane</keyword>
<accession>A0A6G1HK15</accession>
<keyword evidence="2" id="KW-1133">Transmembrane helix</keyword>
<evidence type="ECO:0000313" key="3">
    <source>
        <dbReference type="EMBL" id="KAF2396350.1"/>
    </source>
</evidence>
<name>A0A6G1HK15_9PEZI</name>
<evidence type="ECO:0000256" key="2">
    <source>
        <dbReference type="SAM" id="Phobius"/>
    </source>
</evidence>
<reference evidence="3" key="1">
    <citation type="journal article" date="2020" name="Stud. Mycol.">
        <title>101 Dothideomycetes genomes: a test case for predicting lifestyles and emergence of pathogens.</title>
        <authorList>
            <person name="Haridas S."/>
            <person name="Albert R."/>
            <person name="Binder M."/>
            <person name="Bloem J."/>
            <person name="Labutti K."/>
            <person name="Salamov A."/>
            <person name="Andreopoulos B."/>
            <person name="Baker S."/>
            <person name="Barry K."/>
            <person name="Bills G."/>
            <person name="Bluhm B."/>
            <person name="Cannon C."/>
            <person name="Castanera R."/>
            <person name="Culley D."/>
            <person name="Daum C."/>
            <person name="Ezra D."/>
            <person name="Gonzalez J."/>
            <person name="Henrissat B."/>
            <person name="Kuo A."/>
            <person name="Liang C."/>
            <person name="Lipzen A."/>
            <person name="Lutzoni F."/>
            <person name="Magnuson J."/>
            <person name="Mondo S."/>
            <person name="Nolan M."/>
            <person name="Ohm R."/>
            <person name="Pangilinan J."/>
            <person name="Park H.-J."/>
            <person name="Ramirez L."/>
            <person name="Alfaro M."/>
            <person name="Sun H."/>
            <person name="Tritt A."/>
            <person name="Yoshinaga Y."/>
            <person name="Zwiers L.-H."/>
            <person name="Turgeon B."/>
            <person name="Goodwin S."/>
            <person name="Spatafora J."/>
            <person name="Crous P."/>
            <person name="Grigoriev I."/>
        </authorList>
    </citation>
    <scope>NUCLEOTIDE SEQUENCE</scope>
    <source>
        <strain evidence="3">CBS 262.69</strain>
    </source>
</reference>
<feature type="transmembrane region" description="Helical" evidence="2">
    <location>
        <begin position="21"/>
        <end position="42"/>
    </location>
</feature>
<protein>
    <submittedName>
        <fullName evidence="3">Uncharacterized protein</fullName>
    </submittedName>
</protein>
<keyword evidence="4" id="KW-1185">Reference proteome</keyword>
<dbReference type="EMBL" id="ML996707">
    <property type="protein sequence ID" value="KAF2396350.1"/>
    <property type="molecule type" value="Genomic_DNA"/>
</dbReference>
<keyword evidence="2" id="KW-0812">Transmembrane</keyword>